<dbReference type="Pfam" id="PF14559">
    <property type="entry name" value="TPR_19"/>
    <property type="match status" value="1"/>
</dbReference>
<dbReference type="SUPFAM" id="SSF48452">
    <property type="entry name" value="TPR-like"/>
    <property type="match status" value="1"/>
</dbReference>
<proteinExistence type="predicted"/>
<reference evidence="3 4" key="1">
    <citation type="submission" date="2017-05" db="EMBL/GenBank/DDBJ databases">
        <authorList>
            <person name="Song R."/>
            <person name="Chenine A.L."/>
            <person name="Ruprecht R.M."/>
        </authorList>
    </citation>
    <scope>NUCLEOTIDE SEQUENCE [LARGE SCALE GENOMIC DNA]</scope>
    <source>
        <strain evidence="3 4">CECT 8489</strain>
    </source>
</reference>
<dbReference type="InterPro" id="IPR011990">
    <property type="entry name" value="TPR-like_helical_dom_sf"/>
</dbReference>
<sequence length="178" mass="19451">MRQLLILPFLAVPAFADCPPPPDISDAATALLERAQAAPNEMAAQGISGQLWELWATAPNAQAQALLDRGMSARASYNFIDALDAFDRLVDYCPDYAEGYNQRAFVNFLRQDFASALVDLDLALERSPRHVAAISGKALTLMGLGRNDEAQEVLREAVALNPWISERSLLIEPPGKEL</sequence>
<dbReference type="PANTHER" id="PTHR44858:SF1">
    <property type="entry name" value="UDP-N-ACETYLGLUCOSAMINE--PEPTIDE N-ACETYLGLUCOSAMINYLTRANSFERASE SPINDLY-RELATED"/>
    <property type="match status" value="1"/>
</dbReference>
<evidence type="ECO:0000313" key="4">
    <source>
        <dbReference type="Proteomes" id="UP000201838"/>
    </source>
</evidence>
<dbReference type="OrthoDB" id="9815010at2"/>
<organism evidence="3 4">
    <name type="scientific">Boseongicola aestuarii</name>
    <dbReference type="NCBI Taxonomy" id="1470561"/>
    <lineage>
        <taxon>Bacteria</taxon>
        <taxon>Pseudomonadati</taxon>
        <taxon>Pseudomonadota</taxon>
        <taxon>Alphaproteobacteria</taxon>
        <taxon>Rhodobacterales</taxon>
        <taxon>Paracoccaceae</taxon>
        <taxon>Boseongicola</taxon>
    </lineage>
</organism>
<evidence type="ECO:0000256" key="2">
    <source>
        <dbReference type="ARBA" id="ARBA00022803"/>
    </source>
</evidence>
<dbReference type="AlphaFoldDB" id="A0A238J3X7"/>
<dbReference type="SMART" id="SM00028">
    <property type="entry name" value="TPR"/>
    <property type="match status" value="3"/>
</dbReference>
<accession>A0A238J3X7</accession>
<evidence type="ECO:0000313" key="3">
    <source>
        <dbReference type="EMBL" id="SMX25317.1"/>
    </source>
</evidence>
<dbReference type="PANTHER" id="PTHR44858">
    <property type="entry name" value="TETRATRICOPEPTIDE REPEAT PROTEIN 6"/>
    <property type="match status" value="1"/>
</dbReference>
<dbReference type="Gene3D" id="1.25.40.10">
    <property type="entry name" value="Tetratricopeptide repeat domain"/>
    <property type="match status" value="1"/>
</dbReference>
<dbReference type="InterPro" id="IPR050498">
    <property type="entry name" value="Ycf3"/>
</dbReference>
<dbReference type="EMBL" id="FXXQ01000015">
    <property type="protein sequence ID" value="SMX25317.1"/>
    <property type="molecule type" value="Genomic_DNA"/>
</dbReference>
<keyword evidence="4" id="KW-1185">Reference proteome</keyword>
<keyword evidence="1" id="KW-0677">Repeat</keyword>
<keyword evidence="2" id="KW-0802">TPR repeat</keyword>
<protein>
    <submittedName>
        <fullName evidence="3">Tetratricopeptide repeat protein</fullName>
    </submittedName>
</protein>
<evidence type="ECO:0000256" key="1">
    <source>
        <dbReference type="ARBA" id="ARBA00022737"/>
    </source>
</evidence>
<gene>
    <name evidence="3" type="ORF">BOA8489_03457</name>
</gene>
<name>A0A238J3X7_9RHOB</name>
<dbReference type="RefSeq" id="WP_093975516.1">
    <property type="nucleotide sequence ID" value="NZ_FXXQ01000015.1"/>
</dbReference>
<dbReference type="InterPro" id="IPR019734">
    <property type="entry name" value="TPR_rpt"/>
</dbReference>
<dbReference type="Proteomes" id="UP000201838">
    <property type="component" value="Unassembled WGS sequence"/>
</dbReference>